<protein>
    <submittedName>
        <fullName evidence="3">DUF5590 domain-containing protein</fullName>
    </submittedName>
</protein>
<evidence type="ECO:0000259" key="2">
    <source>
        <dbReference type="Pfam" id="PF17881"/>
    </source>
</evidence>
<dbReference type="Proteomes" id="UP001500782">
    <property type="component" value="Unassembled WGS sequence"/>
</dbReference>
<keyword evidence="4" id="KW-1185">Reference proteome</keyword>
<feature type="domain" description="Cell wall elongation regulator TseB-like" evidence="2">
    <location>
        <begin position="37"/>
        <end position="79"/>
    </location>
</feature>
<dbReference type="SUPFAM" id="SSF54403">
    <property type="entry name" value="Cystatin/monellin"/>
    <property type="match status" value="2"/>
</dbReference>
<evidence type="ECO:0000256" key="1">
    <source>
        <dbReference type="SAM" id="Phobius"/>
    </source>
</evidence>
<keyword evidence="1" id="KW-1133">Transmembrane helix</keyword>
<evidence type="ECO:0000313" key="3">
    <source>
        <dbReference type="EMBL" id="GAA0347881.1"/>
    </source>
</evidence>
<comment type="caution">
    <text evidence="3">The sequence shown here is derived from an EMBL/GenBank/DDBJ whole genome shotgun (WGS) entry which is preliminary data.</text>
</comment>
<proteinExistence type="predicted"/>
<gene>
    <name evidence="3" type="ORF">GCM10008967_42760</name>
</gene>
<dbReference type="InterPro" id="IPR046350">
    <property type="entry name" value="Cystatin_sf"/>
</dbReference>
<evidence type="ECO:0000313" key="4">
    <source>
        <dbReference type="Proteomes" id="UP001500782"/>
    </source>
</evidence>
<dbReference type="EMBL" id="BAAADJ010000064">
    <property type="protein sequence ID" value="GAA0347881.1"/>
    <property type="molecule type" value="Genomic_DNA"/>
</dbReference>
<keyword evidence="1" id="KW-0472">Membrane</keyword>
<keyword evidence="1" id="KW-0812">Transmembrane</keyword>
<reference evidence="4" key="1">
    <citation type="journal article" date="2019" name="Int. J. Syst. Evol. Microbiol.">
        <title>The Global Catalogue of Microorganisms (GCM) 10K type strain sequencing project: providing services to taxonomists for standard genome sequencing and annotation.</title>
        <authorList>
            <consortium name="The Broad Institute Genomics Platform"/>
            <consortium name="The Broad Institute Genome Sequencing Center for Infectious Disease"/>
            <person name="Wu L."/>
            <person name="Ma J."/>
        </authorList>
    </citation>
    <scope>NUCLEOTIDE SEQUENCE [LARGE SCALE GENOMIC DNA]</scope>
    <source>
        <strain evidence="4">JCM 9731</strain>
    </source>
</reference>
<name>A0ABP3GPB5_9BACI</name>
<dbReference type="RefSeq" id="WP_343804014.1">
    <property type="nucleotide sequence ID" value="NZ_BAAADJ010000064.1"/>
</dbReference>
<accession>A0ABP3GPB5</accession>
<dbReference type="Pfam" id="PF17881">
    <property type="entry name" value="TseB"/>
    <property type="match status" value="1"/>
</dbReference>
<sequence>MKKWIHIGIGLLVVVLILVSVLVYFSIQPQQEKKNIAYQVALEKSNLETTEDFHWFRYDKDYYVVGGKDTDGEKSFVWIAADSLDIIAEHKASEGLSEKEVLETYKDEWNINELVDVKLGYANERPLWEITFIDDQNKYTFLQVSFLTGDWIRYYQYRRGGGSS</sequence>
<feature type="transmembrane region" description="Helical" evidence="1">
    <location>
        <begin position="7"/>
        <end position="27"/>
    </location>
</feature>
<dbReference type="InterPro" id="IPR041401">
    <property type="entry name" value="TseB-like_dom"/>
</dbReference>
<organism evidence="3 4">
    <name type="scientific">Bacillus carboniphilus</name>
    <dbReference type="NCBI Taxonomy" id="86663"/>
    <lineage>
        <taxon>Bacteria</taxon>
        <taxon>Bacillati</taxon>
        <taxon>Bacillota</taxon>
        <taxon>Bacilli</taxon>
        <taxon>Bacillales</taxon>
        <taxon>Bacillaceae</taxon>
        <taxon>Bacillus</taxon>
    </lineage>
</organism>
<dbReference type="Gene3D" id="3.10.450.40">
    <property type="match status" value="2"/>
</dbReference>